<evidence type="ECO:0000313" key="7">
    <source>
        <dbReference type="Proteomes" id="UP000235672"/>
    </source>
</evidence>
<dbReference type="Gene3D" id="1.20.1250.20">
    <property type="entry name" value="MFS general substrate transporter like domains"/>
    <property type="match status" value="1"/>
</dbReference>
<feature type="transmembrane region" description="Helical" evidence="5">
    <location>
        <begin position="516"/>
        <end position="537"/>
    </location>
</feature>
<dbReference type="EMBL" id="KZ613514">
    <property type="protein sequence ID" value="PMD15346.1"/>
    <property type="molecule type" value="Genomic_DNA"/>
</dbReference>
<sequence length="549" mass="60342">MAIGLLESKKNPHPPGTVLLADNASGIENTEAVISQRLKHGTGKNAHIVLVPQPSYDPNDPLERALFLDTLAEKEPIYPKLTITKNWSIWSFLVTIAFNLVVKYNKSFTAVSLLTGYQLLTVAFCGFLVSLATKIFGKRPVLILCSMIGLAGSIWLIYADTYSSTLGARILQSVGVSFYEGVGFGLIADLYFVHERGARIGAFLFPLGAFNVMCPLLSGVVAKNLGIPRMFKHNAIFAGIASAIIILFIPETAYKRDSIYNIDVTSIEHLGELAAKEAEAGGEKEPEQIETVAGQQTQPVLPVVPDKKTYLQMLKPWSGIRREEITIRTFFGPLKHVINPAVLWSFLTQGAISVWTVAVSFLLAQIFAVPPYNYNPAQVGYLYGGAMVGGLLAEIFCILLNDKAAKILARRNGGVYEPEFQLWIIVPKLITGVIGFFGFGSSIVAGKGPIVASMFYGFITASLIFSHVASGSYMTDAFRNDSVEIFIDVMVFKNILSYVFSLFINDWVTKDGPTRVFNILWALQIVIAFLSIPLYVFGKKNRAWIHSQN</sequence>
<protein>
    <submittedName>
        <fullName evidence="6">MFS general substrate transporter</fullName>
    </submittedName>
</protein>
<dbReference type="GO" id="GO:0022857">
    <property type="term" value="F:transmembrane transporter activity"/>
    <property type="evidence" value="ECO:0007669"/>
    <property type="project" value="InterPro"/>
</dbReference>
<evidence type="ECO:0000256" key="3">
    <source>
        <dbReference type="ARBA" id="ARBA00022989"/>
    </source>
</evidence>
<dbReference type="PANTHER" id="PTHR23502:SF29">
    <property type="entry name" value="TRANSPORTER, PUTATIVE (AFU_ORTHOLOGUE AFUA_6G06680)-RELATED"/>
    <property type="match status" value="1"/>
</dbReference>
<dbReference type="STRING" id="1745343.A0A2J6PN90"/>
<feature type="transmembrane region" description="Helical" evidence="5">
    <location>
        <begin position="110"/>
        <end position="129"/>
    </location>
</feature>
<proteinExistence type="predicted"/>
<accession>A0A2J6PN90</accession>
<dbReference type="Proteomes" id="UP000235672">
    <property type="component" value="Unassembled WGS sequence"/>
</dbReference>
<feature type="transmembrane region" description="Helical" evidence="5">
    <location>
        <begin position="87"/>
        <end position="104"/>
    </location>
</feature>
<feature type="transmembrane region" description="Helical" evidence="5">
    <location>
        <begin position="230"/>
        <end position="249"/>
    </location>
</feature>
<dbReference type="AlphaFoldDB" id="A0A2J6PN90"/>
<dbReference type="OrthoDB" id="2585655at2759"/>
<reference evidence="6 7" key="1">
    <citation type="submission" date="2016-05" db="EMBL/GenBank/DDBJ databases">
        <title>A degradative enzymes factory behind the ericoid mycorrhizal symbiosis.</title>
        <authorList>
            <consortium name="DOE Joint Genome Institute"/>
            <person name="Martino E."/>
            <person name="Morin E."/>
            <person name="Grelet G."/>
            <person name="Kuo A."/>
            <person name="Kohler A."/>
            <person name="Daghino S."/>
            <person name="Barry K."/>
            <person name="Choi C."/>
            <person name="Cichocki N."/>
            <person name="Clum A."/>
            <person name="Copeland A."/>
            <person name="Hainaut M."/>
            <person name="Haridas S."/>
            <person name="Labutti K."/>
            <person name="Lindquist E."/>
            <person name="Lipzen A."/>
            <person name="Khouja H.-R."/>
            <person name="Murat C."/>
            <person name="Ohm R."/>
            <person name="Olson A."/>
            <person name="Spatafora J."/>
            <person name="Veneault-Fourrey C."/>
            <person name="Henrissat B."/>
            <person name="Grigoriev I."/>
            <person name="Martin F."/>
            <person name="Perotto S."/>
        </authorList>
    </citation>
    <scope>NUCLEOTIDE SEQUENCE [LARGE SCALE GENOMIC DNA]</scope>
    <source>
        <strain evidence="6 7">UAMH 7357</strain>
    </source>
</reference>
<feature type="transmembrane region" description="Helical" evidence="5">
    <location>
        <begin position="450"/>
        <end position="473"/>
    </location>
</feature>
<evidence type="ECO:0000256" key="5">
    <source>
        <dbReference type="SAM" id="Phobius"/>
    </source>
</evidence>
<gene>
    <name evidence="6" type="ORF">NA56DRAFT_754092</name>
</gene>
<evidence type="ECO:0000256" key="4">
    <source>
        <dbReference type="ARBA" id="ARBA00023136"/>
    </source>
</evidence>
<feature type="transmembrane region" description="Helical" evidence="5">
    <location>
        <begin position="341"/>
        <end position="368"/>
    </location>
</feature>
<feature type="transmembrane region" description="Helical" evidence="5">
    <location>
        <begin position="485"/>
        <end position="504"/>
    </location>
</feature>
<keyword evidence="3 5" id="KW-1133">Transmembrane helix</keyword>
<name>A0A2J6PN90_9HELO</name>
<feature type="transmembrane region" description="Helical" evidence="5">
    <location>
        <begin position="200"/>
        <end position="218"/>
    </location>
</feature>
<keyword evidence="2 5" id="KW-0812">Transmembrane</keyword>
<dbReference type="SUPFAM" id="SSF103473">
    <property type="entry name" value="MFS general substrate transporter"/>
    <property type="match status" value="1"/>
</dbReference>
<dbReference type="InterPro" id="IPR011701">
    <property type="entry name" value="MFS"/>
</dbReference>
<evidence type="ECO:0000313" key="6">
    <source>
        <dbReference type="EMBL" id="PMD15346.1"/>
    </source>
</evidence>
<feature type="transmembrane region" description="Helical" evidence="5">
    <location>
        <begin position="141"/>
        <end position="158"/>
    </location>
</feature>
<dbReference type="PANTHER" id="PTHR23502">
    <property type="entry name" value="MAJOR FACILITATOR SUPERFAMILY"/>
    <property type="match status" value="1"/>
</dbReference>
<organism evidence="6 7">
    <name type="scientific">Hyaloscypha hepaticicola</name>
    <dbReference type="NCBI Taxonomy" id="2082293"/>
    <lineage>
        <taxon>Eukaryota</taxon>
        <taxon>Fungi</taxon>
        <taxon>Dikarya</taxon>
        <taxon>Ascomycota</taxon>
        <taxon>Pezizomycotina</taxon>
        <taxon>Leotiomycetes</taxon>
        <taxon>Helotiales</taxon>
        <taxon>Hyaloscyphaceae</taxon>
        <taxon>Hyaloscypha</taxon>
    </lineage>
</organism>
<comment type="subcellular location">
    <subcellularLocation>
        <location evidence="1">Membrane</location>
        <topology evidence="1">Multi-pass membrane protein</topology>
    </subcellularLocation>
</comment>
<dbReference type="Pfam" id="PF07690">
    <property type="entry name" value="MFS_1"/>
    <property type="match status" value="1"/>
</dbReference>
<feature type="transmembrane region" description="Helical" evidence="5">
    <location>
        <begin position="170"/>
        <end position="193"/>
    </location>
</feature>
<keyword evidence="7" id="KW-1185">Reference proteome</keyword>
<dbReference type="InterPro" id="IPR036259">
    <property type="entry name" value="MFS_trans_sf"/>
</dbReference>
<dbReference type="GO" id="GO:0005886">
    <property type="term" value="C:plasma membrane"/>
    <property type="evidence" value="ECO:0007669"/>
    <property type="project" value="TreeGrafter"/>
</dbReference>
<feature type="transmembrane region" description="Helical" evidence="5">
    <location>
        <begin position="422"/>
        <end position="444"/>
    </location>
</feature>
<feature type="transmembrane region" description="Helical" evidence="5">
    <location>
        <begin position="380"/>
        <end position="401"/>
    </location>
</feature>
<keyword evidence="4 5" id="KW-0472">Membrane</keyword>
<evidence type="ECO:0000256" key="2">
    <source>
        <dbReference type="ARBA" id="ARBA00022692"/>
    </source>
</evidence>
<evidence type="ECO:0000256" key="1">
    <source>
        <dbReference type="ARBA" id="ARBA00004141"/>
    </source>
</evidence>